<dbReference type="OrthoDB" id="9813582at2"/>
<dbReference type="SUPFAM" id="SSF69318">
    <property type="entry name" value="Integrin alpha N-terminal domain"/>
    <property type="match status" value="1"/>
</dbReference>
<evidence type="ECO:0000256" key="2">
    <source>
        <dbReference type="SAM" id="SignalP"/>
    </source>
</evidence>
<evidence type="ECO:0000313" key="3">
    <source>
        <dbReference type="EMBL" id="SEA61958.1"/>
    </source>
</evidence>
<dbReference type="EMBL" id="FNQN01000008">
    <property type="protein sequence ID" value="SEA61958.1"/>
    <property type="molecule type" value="Genomic_DNA"/>
</dbReference>
<sequence>MKLVARLSLILILCFPLTSLAQIPEQIKNDFAPVSGTIIMPIGEEYLVDLDASSNLQVGDILTLIQSGEKVIHPVTKETLGTLELAKGFLQVTQIKSGYSYVKLLSAEMTPQKGDQLKRFTQTPTRFEFSQPADRIAAELKMALPQLNWLSDHDTTEPELIFHLADDKLQVTNSADVVLRQYPYRDGKLTSSLAVAPPKNNLTLQNEEKSLLNKTVGSLTSAIGIKTKDKRLENPGIVQSQNSTDGSWVGADIDGNPVGITVADFDGDGLLEIAVATEKQLRILRKTDSNLTQVATVNFSVGVRLLSLDSLDLDSDGIPELYLTAHSDTKLSSQVVKYINGDYQTTINQVPWFFRVVNLAGMGKLLLGQTLGDLDTPFSEQPFRVEYSEGKLVKGDNINLPNTYDPFSLTTISGINDELFYAEITSQDTLHITSLGGETAWKSDDHYGGTETFFYNVEETESVQSTPINIQKRLISLTTGELLVVKNEGFRLFERYHDYDQSRVIAFTWDNTSLNEKWRTPDVKGYIADFSVADADNDGQDELVTVINYKKDFFIQNGRSSVVIYELNQ</sequence>
<dbReference type="STRING" id="37625.SAMN05660420_02639"/>
<protein>
    <submittedName>
        <fullName evidence="3">Repeat domain-containing protein</fullName>
    </submittedName>
</protein>
<gene>
    <name evidence="3" type="ORF">SAMN05660420_02639</name>
</gene>
<dbReference type="Pfam" id="PF13517">
    <property type="entry name" value="FG-GAP_3"/>
    <property type="match status" value="1"/>
</dbReference>
<accession>A0A1H4CNR8</accession>
<dbReference type="InterPro" id="IPR013517">
    <property type="entry name" value="FG-GAP"/>
</dbReference>
<dbReference type="RefSeq" id="WP_092349470.1">
    <property type="nucleotide sequence ID" value="NZ_FNQN01000008.1"/>
</dbReference>
<organism evidence="3 4">
    <name type="scientific">Desulfuromusa kysingii</name>
    <dbReference type="NCBI Taxonomy" id="37625"/>
    <lineage>
        <taxon>Bacteria</taxon>
        <taxon>Pseudomonadati</taxon>
        <taxon>Thermodesulfobacteriota</taxon>
        <taxon>Desulfuromonadia</taxon>
        <taxon>Desulfuromonadales</taxon>
        <taxon>Geopsychrobacteraceae</taxon>
        <taxon>Desulfuromusa</taxon>
    </lineage>
</organism>
<name>A0A1H4CNR8_9BACT</name>
<keyword evidence="1 2" id="KW-0732">Signal</keyword>
<dbReference type="Proteomes" id="UP000199409">
    <property type="component" value="Unassembled WGS sequence"/>
</dbReference>
<keyword evidence="4" id="KW-1185">Reference proteome</keyword>
<proteinExistence type="predicted"/>
<reference evidence="3 4" key="1">
    <citation type="submission" date="2016-10" db="EMBL/GenBank/DDBJ databases">
        <authorList>
            <person name="de Groot N.N."/>
        </authorList>
    </citation>
    <scope>NUCLEOTIDE SEQUENCE [LARGE SCALE GENOMIC DNA]</scope>
    <source>
        <strain evidence="3 4">DSM 7343</strain>
    </source>
</reference>
<evidence type="ECO:0000313" key="4">
    <source>
        <dbReference type="Proteomes" id="UP000199409"/>
    </source>
</evidence>
<dbReference type="AlphaFoldDB" id="A0A1H4CNR8"/>
<feature type="chain" id="PRO_5011450815" evidence="2">
    <location>
        <begin position="22"/>
        <end position="569"/>
    </location>
</feature>
<feature type="signal peptide" evidence="2">
    <location>
        <begin position="1"/>
        <end position="21"/>
    </location>
</feature>
<evidence type="ECO:0000256" key="1">
    <source>
        <dbReference type="ARBA" id="ARBA00022729"/>
    </source>
</evidence>
<dbReference type="InterPro" id="IPR028994">
    <property type="entry name" value="Integrin_alpha_N"/>
</dbReference>